<dbReference type="KEGG" id="sapo:SAPIO_CDS9711"/>
<dbReference type="OMA" id="RRAPFYW"/>
<dbReference type="HOGENOM" id="CLU_002289_7_1_1"/>
<comment type="subcellular location">
    <subcellularLocation>
        <location evidence="1">Vacuole membrane</location>
        <topology evidence="1">Multi-pass membrane protein</topology>
    </subcellularLocation>
</comment>
<keyword evidence="6 8" id="KW-0472">Membrane</keyword>
<evidence type="ECO:0000313" key="10">
    <source>
        <dbReference type="EMBL" id="KEZ39752.1"/>
    </source>
</evidence>
<comment type="similarity">
    <text evidence="2">Belongs to the anion exchanger (TC 2.A.31) family.</text>
</comment>
<keyword evidence="11" id="KW-1185">Reference proteome</keyword>
<feature type="transmembrane region" description="Helical" evidence="8">
    <location>
        <begin position="182"/>
        <end position="200"/>
    </location>
</feature>
<feature type="compositionally biased region" description="Basic and acidic residues" evidence="7">
    <location>
        <begin position="613"/>
        <end position="623"/>
    </location>
</feature>
<evidence type="ECO:0000259" key="9">
    <source>
        <dbReference type="Pfam" id="PF00955"/>
    </source>
</evidence>
<feature type="transmembrane region" description="Helical" evidence="8">
    <location>
        <begin position="343"/>
        <end position="365"/>
    </location>
</feature>
<feature type="transmembrane region" description="Helical" evidence="8">
    <location>
        <begin position="215"/>
        <end position="233"/>
    </location>
</feature>
<dbReference type="GO" id="GO:0005452">
    <property type="term" value="F:solute:inorganic anion antiporter activity"/>
    <property type="evidence" value="ECO:0007669"/>
    <property type="project" value="InterPro"/>
</dbReference>
<dbReference type="PANTHER" id="PTHR11453:SF82">
    <property type="entry name" value="BORON TRANSPORTER 1"/>
    <property type="match status" value="1"/>
</dbReference>
<accession>A0A084FXE0</accession>
<evidence type="ECO:0000256" key="3">
    <source>
        <dbReference type="ARBA" id="ARBA00022554"/>
    </source>
</evidence>
<proteinExistence type="inferred from homology"/>
<dbReference type="RefSeq" id="XP_016639551.1">
    <property type="nucleotide sequence ID" value="XM_016791041.1"/>
</dbReference>
<dbReference type="OrthoDB" id="1735926at2759"/>
<dbReference type="GO" id="GO:0005774">
    <property type="term" value="C:vacuolar membrane"/>
    <property type="evidence" value="ECO:0007669"/>
    <property type="project" value="UniProtKB-SubCell"/>
</dbReference>
<feature type="transmembrane region" description="Helical" evidence="8">
    <location>
        <begin position="253"/>
        <end position="271"/>
    </location>
</feature>
<feature type="compositionally biased region" description="Basic and acidic residues" evidence="7">
    <location>
        <begin position="16"/>
        <end position="26"/>
    </location>
</feature>
<evidence type="ECO:0000313" key="11">
    <source>
        <dbReference type="Proteomes" id="UP000028545"/>
    </source>
</evidence>
<feature type="transmembrane region" description="Helical" evidence="8">
    <location>
        <begin position="107"/>
        <end position="131"/>
    </location>
</feature>
<evidence type="ECO:0000256" key="6">
    <source>
        <dbReference type="ARBA" id="ARBA00023136"/>
    </source>
</evidence>
<comment type="caution">
    <text evidence="10">The sequence shown here is derived from an EMBL/GenBank/DDBJ whole genome shotgun (WGS) entry which is preliminary data.</text>
</comment>
<dbReference type="GeneID" id="27728783"/>
<sequence>MTSTDETRPAVVADPQPRDGERDIERHARRRTATADRDRWWKIRLFSGIANDLRRRSPYYASDWKDAWDYRVVPATIYMYFANILPALAFSLDMFTSTDSNYGVNEVLLASVLGAVVFSLFAAQPLVIVGVTGPITVFNYTVYDIMKPTGVNYMAFMCWIGIWSLIFHWILAVTNSCNLLKYVTRFPCDIFGFYVAFIYLQKGIQVLERLGSGEAFYLSIVAALLVFMVAYLCGELGGSSLFTHTLRVFLKDYGTPLTLIFFTGFVHIGRMSDVKDLEVLPTGAAFMPTSRRNWVVDPRDVTVGQAFLAAPFAILLTILFWFDHNVSSLIAQGTEFPLKKPAGFHWDFFLLGLTTGVAGVLGLPFPNGLIPQAPFHTESLCVTRTVQAVDEKGEHKPGHLVTETTHVVEQRFSNLAQGLLTLGTMTGPLLVCLHLVPHGVLAGLFFVMGIQALEANGITNKLLFLGRDKALTPPNHPLLKIRRRRAVWFFVAVELVGFGATFAITQTIAAVGFPVFIMALIPVRTLLLPRWFTEEELSVLDEPTASPFTMESCGGIHGLDAYDSDASGGGGGRLDKKASESHHGVGGLLGSAVRRGSGLHEEGVSAYPGASRKSRDSLRETATRRRHARSNSRGRGDGDDSEARPSQG</sequence>
<dbReference type="GO" id="GO:0080139">
    <property type="term" value="F:borate efflux transmembrane transporter activity"/>
    <property type="evidence" value="ECO:0007669"/>
    <property type="project" value="TreeGrafter"/>
</dbReference>
<feature type="compositionally biased region" description="Basic and acidic residues" evidence="7">
    <location>
        <begin position="634"/>
        <end position="648"/>
    </location>
</feature>
<feature type="domain" description="Bicarbonate transporter-like transmembrane" evidence="9">
    <location>
        <begin position="215"/>
        <end position="543"/>
    </location>
</feature>
<keyword evidence="5 8" id="KW-1133">Transmembrane helix</keyword>
<feature type="transmembrane region" description="Helical" evidence="8">
    <location>
        <begin position="303"/>
        <end position="322"/>
    </location>
</feature>
<dbReference type="Proteomes" id="UP000028545">
    <property type="component" value="Unassembled WGS sequence"/>
</dbReference>
<name>A0A084FXE0_PSEDA</name>
<feature type="region of interest" description="Disordered" evidence="7">
    <location>
        <begin position="1"/>
        <end position="30"/>
    </location>
</feature>
<dbReference type="FunFam" id="1.10.287.570:FF:000003">
    <property type="entry name" value="Anion exchange family protein"/>
    <property type="match status" value="1"/>
</dbReference>
<feature type="transmembrane region" description="Helical" evidence="8">
    <location>
        <begin position="77"/>
        <end position="95"/>
    </location>
</feature>
<keyword evidence="3" id="KW-0926">Vacuole</keyword>
<feature type="domain" description="Bicarbonate transporter-like transmembrane" evidence="9">
    <location>
        <begin position="44"/>
        <end position="206"/>
    </location>
</feature>
<dbReference type="GO" id="GO:0050801">
    <property type="term" value="P:monoatomic ion homeostasis"/>
    <property type="evidence" value="ECO:0007669"/>
    <property type="project" value="TreeGrafter"/>
</dbReference>
<dbReference type="VEuPathDB" id="FungiDB:SAPIO_CDS9711"/>
<evidence type="ECO:0000256" key="4">
    <source>
        <dbReference type="ARBA" id="ARBA00022692"/>
    </source>
</evidence>
<dbReference type="PANTHER" id="PTHR11453">
    <property type="entry name" value="ANION EXCHANGE PROTEIN"/>
    <property type="match status" value="1"/>
</dbReference>
<dbReference type="Pfam" id="PF00955">
    <property type="entry name" value="HCO3_cotransp"/>
    <property type="match status" value="2"/>
</dbReference>
<dbReference type="GO" id="GO:0006820">
    <property type="term" value="P:monoatomic anion transport"/>
    <property type="evidence" value="ECO:0007669"/>
    <property type="project" value="InterPro"/>
</dbReference>
<organism evidence="10 11">
    <name type="scientific">Pseudallescheria apiosperma</name>
    <name type="common">Scedosporium apiospermum</name>
    <dbReference type="NCBI Taxonomy" id="563466"/>
    <lineage>
        <taxon>Eukaryota</taxon>
        <taxon>Fungi</taxon>
        <taxon>Dikarya</taxon>
        <taxon>Ascomycota</taxon>
        <taxon>Pezizomycotina</taxon>
        <taxon>Sordariomycetes</taxon>
        <taxon>Hypocreomycetidae</taxon>
        <taxon>Microascales</taxon>
        <taxon>Microascaceae</taxon>
        <taxon>Scedosporium</taxon>
    </lineage>
</organism>
<feature type="compositionally biased region" description="Basic and acidic residues" evidence="7">
    <location>
        <begin position="573"/>
        <end position="583"/>
    </location>
</feature>
<dbReference type="AlphaFoldDB" id="A0A084FXE0"/>
<evidence type="ECO:0000256" key="7">
    <source>
        <dbReference type="SAM" id="MobiDB-lite"/>
    </source>
</evidence>
<dbReference type="GO" id="GO:0005886">
    <property type="term" value="C:plasma membrane"/>
    <property type="evidence" value="ECO:0007669"/>
    <property type="project" value="TreeGrafter"/>
</dbReference>
<dbReference type="Gene3D" id="1.10.287.570">
    <property type="entry name" value="Helical hairpin bin"/>
    <property type="match status" value="1"/>
</dbReference>
<reference evidence="10 11" key="1">
    <citation type="journal article" date="2014" name="Genome Announc.">
        <title>Draft genome sequence of the pathogenic fungus Scedosporium apiospermum.</title>
        <authorList>
            <person name="Vandeputte P."/>
            <person name="Ghamrawi S."/>
            <person name="Rechenmann M."/>
            <person name="Iltis A."/>
            <person name="Giraud S."/>
            <person name="Fleury M."/>
            <person name="Thornton C."/>
            <person name="Delhaes L."/>
            <person name="Meyer W."/>
            <person name="Papon N."/>
            <person name="Bouchara J.P."/>
        </authorList>
    </citation>
    <scope>NUCLEOTIDE SEQUENCE [LARGE SCALE GENOMIC DNA]</scope>
    <source>
        <strain evidence="10 11">IHEM 14462</strain>
    </source>
</reference>
<dbReference type="InterPro" id="IPR003020">
    <property type="entry name" value="HCO3_transpt_euk"/>
</dbReference>
<dbReference type="EMBL" id="JOWA01000143">
    <property type="protein sequence ID" value="KEZ39752.1"/>
    <property type="molecule type" value="Genomic_DNA"/>
</dbReference>
<dbReference type="GO" id="GO:0000324">
    <property type="term" value="C:fungal-type vacuole"/>
    <property type="evidence" value="ECO:0007669"/>
    <property type="project" value="TreeGrafter"/>
</dbReference>
<protein>
    <recommendedName>
        <fullName evidence="9">Bicarbonate transporter-like transmembrane domain-containing protein</fullName>
    </recommendedName>
</protein>
<keyword evidence="4 8" id="KW-0812">Transmembrane</keyword>
<feature type="transmembrane region" description="Helical" evidence="8">
    <location>
        <begin position="486"/>
        <end position="504"/>
    </location>
</feature>
<gene>
    <name evidence="10" type="ORF">SAPIO_CDS9711</name>
</gene>
<feature type="region of interest" description="Disordered" evidence="7">
    <location>
        <begin position="567"/>
        <end position="648"/>
    </location>
</feature>
<evidence type="ECO:0000256" key="8">
    <source>
        <dbReference type="SAM" id="Phobius"/>
    </source>
</evidence>
<evidence type="ECO:0000256" key="2">
    <source>
        <dbReference type="ARBA" id="ARBA00010993"/>
    </source>
</evidence>
<evidence type="ECO:0000256" key="5">
    <source>
        <dbReference type="ARBA" id="ARBA00022989"/>
    </source>
</evidence>
<evidence type="ECO:0000256" key="1">
    <source>
        <dbReference type="ARBA" id="ARBA00004128"/>
    </source>
</evidence>
<feature type="transmembrane region" description="Helical" evidence="8">
    <location>
        <begin position="151"/>
        <end position="170"/>
    </location>
</feature>
<dbReference type="InterPro" id="IPR011531">
    <property type="entry name" value="HCO3_transpt-like_TM_dom"/>
</dbReference>